<sequence>MWRPQPRTILIIAIIMAVLFVLARVGSAW</sequence>
<accession>A0ABT1G9V1</accession>
<name>A0ABT1G9V1_9GAMM</name>
<proteinExistence type="predicted"/>
<evidence type="ECO:0000313" key="1">
    <source>
        <dbReference type="EMBL" id="MCP1728111.1"/>
    </source>
</evidence>
<dbReference type="Proteomes" id="UP001523550">
    <property type="component" value="Unassembled WGS sequence"/>
</dbReference>
<dbReference type="EMBL" id="JALJYF010000002">
    <property type="protein sequence ID" value="MCP1728111.1"/>
    <property type="molecule type" value="Genomic_DNA"/>
</dbReference>
<organism evidence="1 2">
    <name type="scientific">Natronospira proteinivora</name>
    <dbReference type="NCBI Taxonomy" id="1807133"/>
    <lineage>
        <taxon>Bacteria</taxon>
        <taxon>Pseudomonadati</taxon>
        <taxon>Pseudomonadota</taxon>
        <taxon>Gammaproteobacteria</taxon>
        <taxon>Natronospirales</taxon>
        <taxon>Natronospiraceae</taxon>
        <taxon>Natronospira</taxon>
    </lineage>
</organism>
<comment type="caution">
    <text evidence="1">The sequence shown here is derived from an EMBL/GenBank/DDBJ whole genome shotgun (WGS) entry which is preliminary data.</text>
</comment>
<keyword evidence="2" id="KW-1185">Reference proteome</keyword>
<protein>
    <submittedName>
        <fullName evidence="1">Uncharacterized protein</fullName>
    </submittedName>
</protein>
<reference evidence="1 2" key="1">
    <citation type="submission" date="2022-03" db="EMBL/GenBank/DDBJ databases">
        <title>Genomic Encyclopedia of Type Strains, Phase III (KMG-III): the genomes of soil and plant-associated and newly described type strains.</title>
        <authorList>
            <person name="Whitman W."/>
        </authorList>
    </citation>
    <scope>NUCLEOTIDE SEQUENCE [LARGE SCALE GENOMIC DNA]</scope>
    <source>
        <strain evidence="1 2">BSker1</strain>
    </source>
</reference>
<evidence type="ECO:0000313" key="2">
    <source>
        <dbReference type="Proteomes" id="UP001523550"/>
    </source>
</evidence>
<gene>
    <name evidence="1" type="ORF">J2T60_002111</name>
</gene>